<feature type="transmembrane region" description="Helical" evidence="1">
    <location>
        <begin position="41"/>
        <end position="59"/>
    </location>
</feature>
<reference evidence="2 3" key="1">
    <citation type="submission" date="2015-03" db="EMBL/GenBank/DDBJ databases">
        <title>Genome Assembly of Staphylococcus cohnii subsp. cohnii strain G22B2.</title>
        <authorList>
            <person name="Nair G."/>
            <person name="Kaur G."/>
            <person name="Khatri I."/>
            <person name="Singh N.K."/>
            <person name="Sathyabama S."/>
            <person name="Maurya S.K."/>
            <person name="Subramanian S."/>
            <person name="Agrewala J.N."/>
            <person name="Mayilraj S."/>
        </authorList>
    </citation>
    <scope>NUCLEOTIDE SEQUENCE [LARGE SCALE GENOMIC DNA]</scope>
    <source>
        <strain evidence="2 3">G22B2</strain>
    </source>
</reference>
<keyword evidence="1" id="KW-0812">Transmembrane</keyword>
<accession>A0A0M2NWM9</accession>
<dbReference type="GeneID" id="58096185"/>
<evidence type="ECO:0000313" key="2">
    <source>
        <dbReference type="EMBL" id="KKI62934.1"/>
    </source>
</evidence>
<comment type="caution">
    <text evidence="2">The sequence shown here is derived from an EMBL/GenBank/DDBJ whole genome shotgun (WGS) entry which is preliminary data.</text>
</comment>
<dbReference type="RefSeq" id="WP_019468521.1">
    <property type="nucleotide sequence ID" value="NZ_BKAS01000018.1"/>
</dbReference>
<evidence type="ECO:0008006" key="4">
    <source>
        <dbReference type="Google" id="ProtNLM"/>
    </source>
</evidence>
<name>A0A0M2NWM9_STACC</name>
<dbReference type="AlphaFoldDB" id="A0A0M2NWM9"/>
<dbReference type="Pfam" id="PF05437">
    <property type="entry name" value="AzlD"/>
    <property type="match status" value="1"/>
</dbReference>
<evidence type="ECO:0000256" key="1">
    <source>
        <dbReference type="SAM" id="Phobius"/>
    </source>
</evidence>
<keyword evidence="1" id="KW-0472">Membrane</keyword>
<gene>
    <name evidence="2" type="ORF">UF66_1576</name>
</gene>
<proteinExistence type="predicted"/>
<evidence type="ECO:0000313" key="3">
    <source>
        <dbReference type="Proteomes" id="UP000034455"/>
    </source>
</evidence>
<feature type="transmembrane region" description="Helical" evidence="1">
    <location>
        <begin position="6"/>
        <end position="29"/>
    </location>
</feature>
<dbReference type="EMBL" id="LAKJ01000026">
    <property type="protein sequence ID" value="KKI62934.1"/>
    <property type="molecule type" value="Genomic_DNA"/>
</dbReference>
<protein>
    <recommendedName>
        <fullName evidence="4">AzlD domain-containing protein</fullName>
    </recommendedName>
</protein>
<feature type="transmembrane region" description="Helical" evidence="1">
    <location>
        <begin position="79"/>
        <end position="105"/>
    </location>
</feature>
<organism evidence="2 3">
    <name type="scientific">Staphylococcus cohnii subsp. cohnii</name>
    <dbReference type="NCBI Taxonomy" id="74704"/>
    <lineage>
        <taxon>Bacteria</taxon>
        <taxon>Bacillati</taxon>
        <taxon>Bacillota</taxon>
        <taxon>Bacilli</taxon>
        <taxon>Bacillales</taxon>
        <taxon>Staphylococcaceae</taxon>
        <taxon>Staphylococcus</taxon>
        <taxon>Staphylococcus cohnii species complex</taxon>
    </lineage>
</organism>
<dbReference type="PATRIC" id="fig|74704.6.peg.1617"/>
<dbReference type="Proteomes" id="UP000034455">
    <property type="component" value="Unassembled WGS sequence"/>
</dbReference>
<keyword evidence="1" id="KW-1133">Transmembrane helix</keyword>
<dbReference type="InterPro" id="IPR008407">
    <property type="entry name" value="Brnchd-chn_aa_trnsp_AzlD"/>
</dbReference>
<sequence>MTTTLHMLLIIVLCGVVTWLTRIIPFILITKIKLSETVVKWLSFIPITLFTALIVDGVLEQHEGSMVYSINLPFLVTMLPTIIIAIITRSLTITIVSGILIMAVLRWIF</sequence>